<name>A0ABW5IHY8_9BACT</name>
<dbReference type="PANTHER" id="PTHR30290:SF9">
    <property type="entry name" value="OLIGOPEPTIDE-BINDING PROTEIN APPA"/>
    <property type="match status" value="1"/>
</dbReference>
<evidence type="ECO:0000256" key="1">
    <source>
        <dbReference type="ARBA" id="ARBA00005695"/>
    </source>
</evidence>
<keyword evidence="3" id="KW-0732">Signal</keyword>
<keyword evidence="6" id="KW-1185">Reference proteome</keyword>
<evidence type="ECO:0000313" key="5">
    <source>
        <dbReference type="EMBL" id="MFD2512522.1"/>
    </source>
</evidence>
<evidence type="ECO:0000256" key="3">
    <source>
        <dbReference type="ARBA" id="ARBA00022729"/>
    </source>
</evidence>
<evidence type="ECO:0000256" key="2">
    <source>
        <dbReference type="ARBA" id="ARBA00022448"/>
    </source>
</evidence>
<comment type="similarity">
    <text evidence="1">Belongs to the bacterial solute-binding protein 5 family.</text>
</comment>
<keyword evidence="2" id="KW-0813">Transport</keyword>
<dbReference type="RefSeq" id="WP_377502694.1">
    <property type="nucleotide sequence ID" value="NZ_JBHULU010000002.1"/>
</dbReference>
<evidence type="ECO:0000259" key="4">
    <source>
        <dbReference type="Pfam" id="PF00496"/>
    </source>
</evidence>
<dbReference type="SUPFAM" id="SSF53850">
    <property type="entry name" value="Periplasmic binding protein-like II"/>
    <property type="match status" value="1"/>
</dbReference>
<feature type="domain" description="Solute-binding protein family 5" evidence="4">
    <location>
        <begin position="37"/>
        <end position="439"/>
    </location>
</feature>
<dbReference type="Pfam" id="PF00496">
    <property type="entry name" value="SBP_bac_5"/>
    <property type="match status" value="1"/>
</dbReference>
<proteinExistence type="inferred from homology"/>
<dbReference type="InterPro" id="IPR030678">
    <property type="entry name" value="Peptide/Ni-bd"/>
</dbReference>
<organism evidence="5 6">
    <name type="scientific">Pontibacter locisalis</name>
    <dbReference type="NCBI Taxonomy" id="1719035"/>
    <lineage>
        <taxon>Bacteria</taxon>
        <taxon>Pseudomonadati</taxon>
        <taxon>Bacteroidota</taxon>
        <taxon>Cytophagia</taxon>
        <taxon>Cytophagales</taxon>
        <taxon>Hymenobacteraceae</taxon>
        <taxon>Pontibacter</taxon>
    </lineage>
</organism>
<reference evidence="6" key="1">
    <citation type="journal article" date="2019" name="Int. J. Syst. Evol. Microbiol.">
        <title>The Global Catalogue of Microorganisms (GCM) 10K type strain sequencing project: providing services to taxonomists for standard genome sequencing and annotation.</title>
        <authorList>
            <consortium name="The Broad Institute Genomics Platform"/>
            <consortium name="The Broad Institute Genome Sequencing Center for Infectious Disease"/>
            <person name="Wu L."/>
            <person name="Ma J."/>
        </authorList>
    </citation>
    <scope>NUCLEOTIDE SEQUENCE [LARGE SCALE GENOMIC DNA]</scope>
    <source>
        <strain evidence="6">KCTC 42498</strain>
    </source>
</reference>
<dbReference type="InterPro" id="IPR000914">
    <property type="entry name" value="SBP_5_dom"/>
</dbReference>
<dbReference type="Proteomes" id="UP001597544">
    <property type="component" value="Unassembled WGS sequence"/>
</dbReference>
<dbReference type="PANTHER" id="PTHR30290">
    <property type="entry name" value="PERIPLASMIC BINDING COMPONENT OF ABC TRANSPORTER"/>
    <property type="match status" value="1"/>
</dbReference>
<sequence>MEPETLSPVNYSDVGAIQIINLLFQSLLGADLAGDQIKPVLAARMPEVSRSDSTTLYTYEIREEATWADGSPVTAADVAFTLKVLKAPLLNNERLKPQVEFIRDIQPDEANPRKFTFVCEGYAPEMELMTGDFFILPAYLFDPKGLLNAYKLSELQDDLSKLENKQNLEAFASRFNSADFNRSKELLQGSGGYLVENWVPGQYITLRRKAGWWAKDIDADHLTANPELISFHIIPDNTTALLALKNRQLDVLEKIEAAEFNQLRKDSSFIRDYALYAPNSYEFAYVGLNSRLPKLSDKRTRQAISHLLNVNSMIKVSQQGYASPTVGPVPPTSKSLYNTNLKPVDFNINKAKVLLKAAGWEWSGDGWFKLINGERTQLTLEVNYRAGNTGFENAALIFQQSAAKAGIPVTVQAMEASLFGQKSKAHEFEMFFRSLSGNPFIFNFKPLLHTSFAGIGGLNYTGFGNEMSDKLLDEINAASTPEEKSRLLKKLQEVLYEEAAFISLYYHKDKLAVHRRFDNIKVSGLSPNYDVSSFSLKN</sequence>
<dbReference type="Gene3D" id="3.40.190.10">
    <property type="entry name" value="Periplasmic binding protein-like II"/>
    <property type="match status" value="1"/>
</dbReference>
<dbReference type="Gene3D" id="3.10.105.10">
    <property type="entry name" value="Dipeptide-binding Protein, Domain 3"/>
    <property type="match status" value="1"/>
</dbReference>
<evidence type="ECO:0000313" key="6">
    <source>
        <dbReference type="Proteomes" id="UP001597544"/>
    </source>
</evidence>
<dbReference type="InterPro" id="IPR039424">
    <property type="entry name" value="SBP_5"/>
</dbReference>
<gene>
    <name evidence="5" type="ORF">ACFSRY_01475</name>
</gene>
<protein>
    <submittedName>
        <fullName evidence="5">ABC transporter substrate-binding protein</fullName>
    </submittedName>
</protein>
<dbReference type="EMBL" id="JBHULU010000002">
    <property type="protein sequence ID" value="MFD2512522.1"/>
    <property type="molecule type" value="Genomic_DNA"/>
</dbReference>
<accession>A0ABW5IHY8</accession>
<dbReference type="PIRSF" id="PIRSF002741">
    <property type="entry name" value="MppA"/>
    <property type="match status" value="1"/>
</dbReference>
<comment type="caution">
    <text evidence="5">The sequence shown here is derived from an EMBL/GenBank/DDBJ whole genome shotgun (WGS) entry which is preliminary data.</text>
</comment>